<protein>
    <recommendedName>
        <fullName evidence="4">Secreted protein</fullName>
    </recommendedName>
</protein>
<comment type="caution">
    <text evidence="2">The sequence shown here is derived from an EMBL/GenBank/DDBJ whole genome shotgun (WGS) entry which is preliminary data.</text>
</comment>
<dbReference type="Proteomes" id="UP000239576">
    <property type="component" value="Unassembled WGS sequence"/>
</dbReference>
<name>A0A2T1EQA0_9CYAN</name>
<gene>
    <name evidence="2" type="ORF">C7B82_01750</name>
</gene>
<accession>A0A2T1EQA0</accession>
<evidence type="ECO:0000256" key="1">
    <source>
        <dbReference type="SAM" id="SignalP"/>
    </source>
</evidence>
<feature type="signal peptide" evidence="1">
    <location>
        <begin position="1"/>
        <end position="18"/>
    </location>
</feature>
<keyword evidence="1" id="KW-0732">Signal</keyword>
<evidence type="ECO:0000313" key="2">
    <source>
        <dbReference type="EMBL" id="PSB34919.1"/>
    </source>
</evidence>
<reference evidence="3" key="1">
    <citation type="submission" date="2018-02" db="EMBL/GenBank/DDBJ databases">
        <authorList>
            <person name="Moore K."/>
            <person name="Momper L."/>
        </authorList>
    </citation>
    <scope>NUCLEOTIDE SEQUENCE [LARGE SCALE GENOMIC DNA]</scope>
    <source>
        <strain evidence="3">ULC18</strain>
    </source>
</reference>
<sequence length="70" mass="7611">MYTAILLLAVSLSIPVVAATGKHCTGDLAHLTPPVVNNPTHIRNVVWKNMRAVCLQEIAHATKPTRLNKT</sequence>
<evidence type="ECO:0008006" key="4">
    <source>
        <dbReference type="Google" id="ProtNLM"/>
    </source>
</evidence>
<reference evidence="2 3" key="2">
    <citation type="submission" date="2018-03" db="EMBL/GenBank/DDBJ databases">
        <title>The ancient ancestry and fast evolution of plastids.</title>
        <authorList>
            <person name="Moore K.R."/>
            <person name="Magnabosco C."/>
            <person name="Momper L."/>
            <person name="Gold D.A."/>
            <person name="Bosak T."/>
            <person name="Fournier G.P."/>
        </authorList>
    </citation>
    <scope>NUCLEOTIDE SEQUENCE [LARGE SCALE GENOMIC DNA]</scope>
    <source>
        <strain evidence="2 3">ULC18</strain>
    </source>
</reference>
<evidence type="ECO:0000313" key="3">
    <source>
        <dbReference type="Proteomes" id="UP000239576"/>
    </source>
</evidence>
<dbReference type="EMBL" id="PVWK01000011">
    <property type="protein sequence ID" value="PSB34919.1"/>
    <property type="molecule type" value="Genomic_DNA"/>
</dbReference>
<feature type="chain" id="PRO_5015507014" description="Secreted protein" evidence="1">
    <location>
        <begin position="19"/>
        <end position="70"/>
    </location>
</feature>
<organism evidence="2 3">
    <name type="scientific">Stenomitos frigidus ULC18</name>
    <dbReference type="NCBI Taxonomy" id="2107698"/>
    <lineage>
        <taxon>Bacteria</taxon>
        <taxon>Bacillati</taxon>
        <taxon>Cyanobacteriota</taxon>
        <taxon>Cyanophyceae</taxon>
        <taxon>Leptolyngbyales</taxon>
        <taxon>Leptolyngbyaceae</taxon>
        <taxon>Stenomitos</taxon>
    </lineage>
</organism>
<dbReference type="AlphaFoldDB" id="A0A2T1EQA0"/>
<proteinExistence type="predicted"/>
<keyword evidence="3" id="KW-1185">Reference proteome</keyword>